<proteinExistence type="predicted"/>
<dbReference type="Proteomes" id="UP000262004">
    <property type="component" value="Chromosome"/>
</dbReference>
<feature type="compositionally biased region" description="Polar residues" evidence="1">
    <location>
        <begin position="731"/>
        <end position="743"/>
    </location>
</feature>
<evidence type="ECO:0000313" key="4">
    <source>
        <dbReference type="Proteomes" id="UP000262004"/>
    </source>
</evidence>
<dbReference type="Pfam" id="PF17674">
    <property type="entry name" value="HHH_9"/>
    <property type="match status" value="1"/>
</dbReference>
<dbReference type="FunFam" id="1.10.150.310:FF:000001">
    <property type="entry name" value="RNA-binding transcriptional accessory protein"/>
    <property type="match status" value="1"/>
</dbReference>
<accession>A0A2Z6DXH3</accession>
<dbReference type="Pfam" id="PF12836">
    <property type="entry name" value="HHH_3"/>
    <property type="match status" value="1"/>
</dbReference>
<name>A0A2Z6DXH3_HYDTE</name>
<organism evidence="3 4">
    <name type="scientific">Hydrogenophilus thermoluteolus</name>
    <name type="common">Pseudomonas hydrogenothermophila</name>
    <dbReference type="NCBI Taxonomy" id="297"/>
    <lineage>
        <taxon>Bacteria</taxon>
        <taxon>Pseudomonadati</taxon>
        <taxon>Pseudomonadota</taxon>
        <taxon>Hydrogenophilia</taxon>
        <taxon>Hydrogenophilales</taxon>
        <taxon>Hydrogenophilaceae</taxon>
        <taxon>Hydrogenophilus</taxon>
    </lineage>
</organism>
<dbReference type="InterPro" id="IPR023323">
    <property type="entry name" value="Tex-like_dom_sf"/>
</dbReference>
<dbReference type="InterPro" id="IPR050437">
    <property type="entry name" value="Ribos_protein_bS1-like"/>
</dbReference>
<dbReference type="SUPFAM" id="SSF158832">
    <property type="entry name" value="Tex N-terminal region-like"/>
    <property type="match status" value="1"/>
</dbReference>
<dbReference type="FunFam" id="2.40.50.140:FF:000051">
    <property type="entry name" value="RNA-binding transcriptional accessory protein"/>
    <property type="match status" value="1"/>
</dbReference>
<feature type="domain" description="S1 motif" evidence="2">
    <location>
        <begin position="654"/>
        <end position="723"/>
    </location>
</feature>
<dbReference type="InterPro" id="IPR010994">
    <property type="entry name" value="RuvA_2-like"/>
</dbReference>
<reference evidence="3 4" key="1">
    <citation type="submission" date="2018-04" db="EMBL/GenBank/DDBJ databases">
        <title>Complete genome sequence of Hydrogenophilus thermoluteolus TH-1.</title>
        <authorList>
            <person name="Arai H."/>
        </authorList>
    </citation>
    <scope>NUCLEOTIDE SEQUENCE [LARGE SCALE GENOMIC DNA]</scope>
    <source>
        <strain evidence="3 4">TH-1</strain>
    </source>
</reference>
<dbReference type="PROSITE" id="PS50126">
    <property type="entry name" value="S1"/>
    <property type="match status" value="1"/>
</dbReference>
<dbReference type="Gene3D" id="1.10.10.650">
    <property type="entry name" value="RuvA domain 2-like"/>
    <property type="match status" value="1"/>
</dbReference>
<gene>
    <name evidence="3" type="ORF">HPTL_0895</name>
</gene>
<evidence type="ECO:0000313" key="3">
    <source>
        <dbReference type="EMBL" id="BBD77163.1"/>
    </source>
</evidence>
<dbReference type="Pfam" id="PF09371">
    <property type="entry name" value="Tex_N"/>
    <property type="match status" value="1"/>
</dbReference>
<dbReference type="Gene3D" id="3.30.420.140">
    <property type="entry name" value="YqgF/RNase H-like domain"/>
    <property type="match status" value="1"/>
</dbReference>
<dbReference type="InterPro" id="IPR037027">
    <property type="entry name" value="YqgF/RNaseH-like_dom_sf"/>
</dbReference>
<dbReference type="InterPro" id="IPR055179">
    <property type="entry name" value="Tex-like_central_region"/>
</dbReference>
<dbReference type="InterPro" id="IPR044146">
    <property type="entry name" value="S1_Tex"/>
</dbReference>
<dbReference type="SUPFAM" id="SSF50249">
    <property type="entry name" value="Nucleic acid-binding proteins"/>
    <property type="match status" value="1"/>
</dbReference>
<dbReference type="InterPro" id="IPR018974">
    <property type="entry name" value="Tex-like_N"/>
</dbReference>
<sequence>MTTTHLPSIEARIAERIGVSPHQVISAVRLMDEGATVPFIARYRKEATGGLSDAQLREIETLLLALRALEARRETILNTLREAGHLTAELEQAVRSAETRQALEDLYLPYRPKRRTKASIAREAGLEPLAEQLMSRVEAPPEVLAAPFVAPEKGFADAAAALEGARAILSERLSEDAALLQPLRERFWSEAVIRSQVLDSNAPNAAKFRDWFAFEEPIRSIPSHRALALLRGRNEGVLHLAVDIPTAEDQPHPFLAWIARRIGWDRLDDPAAAWRTQTLARIWRTKLHPQLERDALNQMRENAEREAIRIFAANLKELLLAPPAGNQVVMGIDPGIRTGIKIAVIDATGAVVATETCYPFEPKRHVEPTLARLAELVTTHRVQLIAVGNGTASRETEKLIDTLLARLPHDARPMKLIVSEAGASIYSASELASEELPELDVSLRGAVSIARRVQDPLAELVKIDPKSIGVGQYQHDVDQVELARMLDAVVQDCVNAVGVDLNTASPALLAYVSGLNRTLAREIVAWRTQHGPFRSRAQLLEVPRLGPKTFEQCAGFLRIRDGDEPLDASAVHPEAYPLVERILARIQKTVKEVMGRSDWRDAIDPNEFTDAQFGLFTVQDVLEELAKPGRDPRGEFRTVRYAEGVESLDDLQEGQWLEGVVTNVTHFGAFVDIGVHQDGLVHVSELADRFVKDPLTVVKPGQIVRVRVLSVDKARQRIALSMRAQHERSGKPNSVPSGTTVTAHNGAHNRSRTATPAKHNPTRPQEPVTALALALARAQQEKSAR</sequence>
<protein>
    <submittedName>
        <fullName evidence="3">Transcription accessory protein</fullName>
    </submittedName>
</protein>
<dbReference type="SMART" id="SM00732">
    <property type="entry name" value="YqgFc"/>
    <property type="match status" value="1"/>
</dbReference>
<evidence type="ECO:0000256" key="1">
    <source>
        <dbReference type="SAM" id="MobiDB-lite"/>
    </source>
</evidence>
<dbReference type="GO" id="GO:0006139">
    <property type="term" value="P:nucleobase-containing compound metabolic process"/>
    <property type="evidence" value="ECO:0007669"/>
    <property type="project" value="InterPro"/>
</dbReference>
<dbReference type="PANTHER" id="PTHR10724:SF10">
    <property type="entry name" value="S1 RNA-BINDING DOMAIN-CONTAINING PROTEIN 1"/>
    <property type="match status" value="1"/>
</dbReference>
<dbReference type="CDD" id="cd05685">
    <property type="entry name" value="S1_Tex"/>
    <property type="match status" value="1"/>
</dbReference>
<dbReference type="Pfam" id="PF00575">
    <property type="entry name" value="S1"/>
    <property type="match status" value="1"/>
</dbReference>
<dbReference type="SMART" id="SM00316">
    <property type="entry name" value="S1"/>
    <property type="match status" value="1"/>
</dbReference>
<dbReference type="GO" id="GO:0003729">
    <property type="term" value="F:mRNA binding"/>
    <property type="evidence" value="ECO:0007669"/>
    <property type="project" value="TreeGrafter"/>
</dbReference>
<dbReference type="AlphaFoldDB" id="A0A2Z6DXH3"/>
<keyword evidence="4" id="KW-1185">Reference proteome</keyword>
<dbReference type="GO" id="GO:0006412">
    <property type="term" value="P:translation"/>
    <property type="evidence" value="ECO:0007669"/>
    <property type="project" value="TreeGrafter"/>
</dbReference>
<dbReference type="InterPro" id="IPR041692">
    <property type="entry name" value="HHH_9"/>
</dbReference>
<dbReference type="PANTHER" id="PTHR10724">
    <property type="entry name" value="30S RIBOSOMAL PROTEIN S1"/>
    <property type="match status" value="1"/>
</dbReference>
<dbReference type="InterPro" id="IPR003029">
    <property type="entry name" value="S1_domain"/>
</dbReference>
<dbReference type="Gene3D" id="1.10.150.310">
    <property type="entry name" value="Tex RuvX-like domain-like"/>
    <property type="match status" value="1"/>
</dbReference>
<dbReference type="InterPro" id="IPR012337">
    <property type="entry name" value="RNaseH-like_sf"/>
</dbReference>
<dbReference type="InterPro" id="IPR032639">
    <property type="entry name" value="Tex_YqgF"/>
</dbReference>
<dbReference type="SUPFAM" id="SSF53098">
    <property type="entry name" value="Ribonuclease H-like"/>
    <property type="match status" value="1"/>
</dbReference>
<dbReference type="GO" id="GO:0005737">
    <property type="term" value="C:cytoplasm"/>
    <property type="evidence" value="ECO:0007669"/>
    <property type="project" value="UniProtKB-ARBA"/>
</dbReference>
<dbReference type="FunFam" id="3.30.420.140:FF:000001">
    <property type="entry name" value="RNA-binding transcriptional accessory protein"/>
    <property type="match status" value="1"/>
</dbReference>
<dbReference type="KEGG" id="htl:HPTL_0895"/>
<feature type="region of interest" description="Disordered" evidence="1">
    <location>
        <begin position="721"/>
        <end position="767"/>
    </location>
</feature>
<dbReference type="SUPFAM" id="SSF47781">
    <property type="entry name" value="RuvA domain 2-like"/>
    <property type="match status" value="2"/>
</dbReference>
<dbReference type="Pfam" id="PF22706">
    <property type="entry name" value="Tex_central_region"/>
    <property type="match status" value="1"/>
</dbReference>
<dbReference type="FunFam" id="1.10.10.650:FF:000001">
    <property type="entry name" value="S1 RNA-binding domain 1"/>
    <property type="match status" value="1"/>
</dbReference>
<evidence type="ECO:0000259" key="2">
    <source>
        <dbReference type="PROSITE" id="PS50126"/>
    </source>
</evidence>
<dbReference type="InterPro" id="IPR006641">
    <property type="entry name" value="YqgF/RNaseH-like_dom"/>
</dbReference>
<dbReference type="InterPro" id="IPR023319">
    <property type="entry name" value="Tex-like_HTH_dom_sf"/>
</dbReference>
<dbReference type="GO" id="GO:0003735">
    <property type="term" value="F:structural constituent of ribosome"/>
    <property type="evidence" value="ECO:0007669"/>
    <property type="project" value="TreeGrafter"/>
</dbReference>
<dbReference type="Gene3D" id="2.40.50.140">
    <property type="entry name" value="Nucleic acid-binding proteins"/>
    <property type="match status" value="1"/>
</dbReference>
<dbReference type="RefSeq" id="WP_119334923.1">
    <property type="nucleotide sequence ID" value="NZ_AP018558.1"/>
</dbReference>
<dbReference type="InterPro" id="IPR012340">
    <property type="entry name" value="NA-bd_OB-fold"/>
</dbReference>
<dbReference type="Pfam" id="PF16921">
    <property type="entry name" value="Tex_YqgF"/>
    <property type="match status" value="1"/>
</dbReference>
<dbReference type="OrthoDB" id="5287229at2"/>
<dbReference type="Gene3D" id="1.10.3500.10">
    <property type="entry name" value="Tex N-terminal region-like"/>
    <property type="match status" value="1"/>
</dbReference>
<dbReference type="EMBL" id="AP018558">
    <property type="protein sequence ID" value="BBD77163.1"/>
    <property type="molecule type" value="Genomic_DNA"/>
</dbReference>